<feature type="transmembrane region" description="Helical" evidence="1">
    <location>
        <begin position="105"/>
        <end position="125"/>
    </location>
</feature>
<feature type="domain" description="DJ-1/PfpI" evidence="2">
    <location>
        <begin position="197"/>
        <end position="365"/>
    </location>
</feature>
<dbReference type="InterPro" id="IPR052158">
    <property type="entry name" value="INH-QAR"/>
</dbReference>
<dbReference type="Proteomes" id="UP000238312">
    <property type="component" value="Unassembled WGS sequence"/>
</dbReference>
<keyword evidence="1" id="KW-0812">Transmembrane</keyword>
<evidence type="ECO:0000313" key="4">
    <source>
        <dbReference type="Proteomes" id="UP000238312"/>
    </source>
</evidence>
<feature type="transmembrane region" description="Helical" evidence="1">
    <location>
        <begin position="77"/>
        <end position="99"/>
    </location>
</feature>
<dbReference type="EMBL" id="PVNG01000014">
    <property type="protein sequence ID" value="PRX61825.1"/>
    <property type="molecule type" value="Genomic_DNA"/>
</dbReference>
<evidence type="ECO:0000256" key="1">
    <source>
        <dbReference type="SAM" id="Phobius"/>
    </source>
</evidence>
<keyword evidence="4" id="KW-1185">Reference proteome</keyword>
<accession>A0A2T0MT94</accession>
<dbReference type="Gene3D" id="3.40.50.880">
    <property type="match status" value="1"/>
</dbReference>
<protein>
    <submittedName>
        <fullName evidence="3">DJ-1/PfpI family protein</fullName>
    </submittedName>
</protein>
<evidence type="ECO:0000313" key="3">
    <source>
        <dbReference type="EMBL" id="PRX61825.1"/>
    </source>
</evidence>
<dbReference type="SUPFAM" id="SSF52317">
    <property type="entry name" value="Class I glutamine amidotransferase-like"/>
    <property type="match status" value="1"/>
</dbReference>
<keyword evidence="1" id="KW-1133">Transmembrane helix</keyword>
<feature type="transmembrane region" description="Helical" evidence="1">
    <location>
        <begin position="53"/>
        <end position="70"/>
    </location>
</feature>
<evidence type="ECO:0000259" key="2">
    <source>
        <dbReference type="Pfam" id="PF01965"/>
    </source>
</evidence>
<feature type="transmembrane region" description="Helical" evidence="1">
    <location>
        <begin position="21"/>
        <end position="41"/>
    </location>
</feature>
<feature type="transmembrane region" description="Helical" evidence="1">
    <location>
        <begin position="146"/>
        <end position="166"/>
    </location>
</feature>
<dbReference type="InterPro" id="IPR002818">
    <property type="entry name" value="DJ-1/PfpI"/>
</dbReference>
<reference evidence="3 4" key="1">
    <citation type="submission" date="2018-03" db="EMBL/GenBank/DDBJ databases">
        <title>Genomic Encyclopedia of Type Strains, Phase III (KMG-III): the genomes of soil and plant-associated and newly described type strains.</title>
        <authorList>
            <person name="Whitman W."/>
        </authorList>
    </citation>
    <scope>NUCLEOTIDE SEQUENCE [LARGE SCALE GENOMIC DNA]</scope>
    <source>
        <strain evidence="3 4">CGMCC 4.7104</strain>
    </source>
</reference>
<comment type="caution">
    <text evidence="3">The sequence shown here is derived from an EMBL/GenBank/DDBJ whole genome shotgun (WGS) entry which is preliminary data.</text>
</comment>
<dbReference type="PANTHER" id="PTHR43130:SF3">
    <property type="entry name" value="HTH-TYPE TRANSCRIPTIONAL REGULATOR RV1931C"/>
    <property type="match status" value="1"/>
</dbReference>
<dbReference type="InterPro" id="IPR029062">
    <property type="entry name" value="Class_I_gatase-like"/>
</dbReference>
<dbReference type="OrthoDB" id="3992151at2"/>
<keyword evidence="1" id="KW-0472">Membrane</keyword>
<gene>
    <name evidence="3" type="ORF">B0I32_114194</name>
</gene>
<organism evidence="3 4">
    <name type="scientific">Nonomuraea fuscirosea</name>
    <dbReference type="NCBI Taxonomy" id="1291556"/>
    <lineage>
        <taxon>Bacteria</taxon>
        <taxon>Bacillati</taxon>
        <taxon>Actinomycetota</taxon>
        <taxon>Actinomycetes</taxon>
        <taxon>Streptosporangiales</taxon>
        <taxon>Streptosporangiaceae</taxon>
        <taxon>Nonomuraea</taxon>
    </lineage>
</organism>
<name>A0A2T0MT94_9ACTN</name>
<dbReference type="Pfam" id="PF01965">
    <property type="entry name" value="DJ-1_PfpI"/>
    <property type="match status" value="1"/>
</dbReference>
<feature type="transmembrane region" description="Helical" evidence="1">
    <location>
        <begin position="544"/>
        <end position="571"/>
    </location>
</feature>
<dbReference type="RefSeq" id="WP_106245712.1">
    <property type="nucleotide sequence ID" value="NZ_PVNG01000014.1"/>
</dbReference>
<sequence>MAAHDPQQTRHRPVVRFIWHYVEMVIAMFAGMLLLDPLWGLFLPPNPGTDVEVLVMAADMVIGMSIWMRVRHHGWAAVAEMGLAMFAPFLILLVPYWFGVLAGDVVMSAGHVLMFVFMALAMLRRREEYTRHTHRLTINPKWAKRAVVLLVALLVPGAVAAVNTIGKFADLYERRPDTVSVKPVPRPHDPAKPTVALLTSSEGTNVADLLGPYEVLAGTGRVNTYIVAAGPGTAPLTGGLDLVPDLTFDQLAGVLADHDDSLDAVMIPALQDPPQAEHAAINDWLRRQSASGTLTVSVCRGARAFAESGLLDGRTATSHWLRLAGLRADFPQVKWVAGTRYVDDGNVISTAGVLSGVDGALRILERLVDADTARAAADRVHWRYYSPGTAGGIPTSTLEPLDAVVGVNSAYQTGPSTIGVRLVEGVGELELASAFISYTEHAMVARTVAIGEGAVRSRHGLTFVPRAATAAGVGRLLVPGLDAARRQVAGTGGEVRPEYLHTTEEFAFDPVVRDIARTYDVRTALWTAKTLEYPVLDLDLRGSAWPWAATAVPLVLALLGAAAAVGVIALVRRLRTRAPSTA</sequence>
<proteinExistence type="predicted"/>
<dbReference type="PANTHER" id="PTHR43130">
    <property type="entry name" value="ARAC-FAMILY TRANSCRIPTIONAL REGULATOR"/>
    <property type="match status" value="1"/>
</dbReference>
<dbReference type="AlphaFoldDB" id="A0A2T0MT94"/>